<name>A0A2R8B093_9RHOB</name>
<sequence length="41" mass="4279">MKAMLTGFAALIVIGVGAWYGLSQAGFSSQQVYSGANVRLD</sequence>
<reference evidence="2" key="1">
    <citation type="submission" date="2018-03" db="EMBL/GenBank/DDBJ databases">
        <authorList>
            <person name="Rodrigo-Torres L."/>
            <person name="Arahal R. D."/>
            <person name="Lucena T."/>
        </authorList>
    </citation>
    <scope>NUCLEOTIDE SEQUENCE [LARGE SCALE GENOMIC DNA]</scope>
    <source>
        <strain evidence="2">CECT 8871</strain>
    </source>
</reference>
<evidence type="ECO:0000313" key="2">
    <source>
        <dbReference type="Proteomes" id="UP000244904"/>
    </source>
</evidence>
<evidence type="ECO:0000313" key="1">
    <source>
        <dbReference type="EMBL" id="SPF81688.1"/>
    </source>
</evidence>
<proteinExistence type="predicted"/>
<organism evidence="1 2">
    <name type="scientific">Pseudoprimorskyibacter insulae</name>
    <dbReference type="NCBI Taxonomy" id="1695997"/>
    <lineage>
        <taxon>Bacteria</taxon>
        <taxon>Pseudomonadati</taxon>
        <taxon>Pseudomonadota</taxon>
        <taxon>Alphaproteobacteria</taxon>
        <taxon>Rhodobacterales</taxon>
        <taxon>Paracoccaceae</taxon>
        <taxon>Pseudoprimorskyibacter</taxon>
    </lineage>
</organism>
<protein>
    <submittedName>
        <fullName evidence="1">Uncharacterized protein</fullName>
    </submittedName>
</protein>
<dbReference type="AlphaFoldDB" id="A0A2R8B093"/>
<dbReference type="EMBL" id="OMOJ01000012">
    <property type="protein sequence ID" value="SPF81688.1"/>
    <property type="molecule type" value="Genomic_DNA"/>
</dbReference>
<dbReference type="Proteomes" id="UP000244904">
    <property type="component" value="Unassembled WGS sequence"/>
</dbReference>
<dbReference type="RefSeq" id="WP_281258645.1">
    <property type="nucleotide sequence ID" value="NZ_OMOJ01000012.1"/>
</dbReference>
<gene>
    <name evidence="1" type="ORF">PRI8871_03513</name>
</gene>
<keyword evidence="2" id="KW-1185">Reference proteome</keyword>
<accession>A0A2R8B093</accession>